<protein>
    <submittedName>
        <fullName evidence="2">Uncharacterized protein</fullName>
    </submittedName>
</protein>
<gene>
    <name evidence="2" type="ORF">M413DRAFT_443446</name>
</gene>
<reference evidence="2 3" key="1">
    <citation type="submission" date="2014-04" db="EMBL/GenBank/DDBJ databases">
        <authorList>
            <consortium name="DOE Joint Genome Institute"/>
            <person name="Kuo A."/>
            <person name="Gay G."/>
            <person name="Dore J."/>
            <person name="Kohler A."/>
            <person name="Nagy L.G."/>
            <person name="Floudas D."/>
            <person name="Copeland A."/>
            <person name="Barry K.W."/>
            <person name="Cichocki N."/>
            <person name="Veneault-Fourrey C."/>
            <person name="LaButti K."/>
            <person name="Lindquist E.A."/>
            <person name="Lipzen A."/>
            <person name="Lundell T."/>
            <person name="Morin E."/>
            <person name="Murat C."/>
            <person name="Sun H."/>
            <person name="Tunlid A."/>
            <person name="Henrissat B."/>
            <person name="Grigoriev I.V."/>
            <person name="Hibbett D.S."/>
            <person name="Martin F."/>
            <person name="Nordberg H.P."/>
            <person name="Cantor M.N."/>
            <person name="Hua S.X."/>
        </authorList>
    </citation>
    <scope>NUCLEOTIDE SEQUENCE [LARGE SCALE GENOMIC DNA]</scope>
    <source>
        <strain evidence="3">h7</strain>
    </source>
</reference>
<name>A0A0C3C3P5_HEBCY</name>
<evidence type="ECO:0000313" key="2">
    <source>
        <dbReference type="EMBL" id="KIM43515.1"/>
    </source>
</evidence>
<sequence>MHDLLTFFSNYPGFEQKNPSRKFREAQKNLFSFFQKTFQINKLTDAQPSFSEGRSPPSPLSLSPHVVTPLP</sequence>
<accession>A0A0C3C3P5</accession>
<dbReference type="AlphaFoldDB" id="A0A0C3C3P5"/>
<dbReference type="EMBL" id="KN831775">
    <property type="protein sequence ID" value="KIM43515.1"/>
    <property type="molecule type" value="Genomic_DNA"/>
</dbReference>
<proteinExistence type="predicted"/>
<dbReference type="HOGENOM" id="CLU_2740316_0_0_1"/>
<reference evidence="3" key="2">
    <citation type="submission" date="2015-01" db="EMBL/GenBank/DDBJ databases">
        <title>Evolutionary Origins and Diversification of the Mycorrhizal Mutualists.</title>
        <authorList>
            <consortium name="DOE Joint Genome Institute"/>
            <consortium name="Mycorrhizal Genomics Consortium"/>
            <person name="Kohler A."/>
            <person name="Kuo A."/>
            <person name="Nagy L.G."/>
            <person name="Floudas D."/>
            <person name="Copeland A."/>
            <person name="Barry K.W."/>
            <person name="Cichocki N."/>
            <person name="Veneault-Fourrey C."/>
            <person name="LaButti K."/>
            <person name="Lindquist E.A."/>
            <person name="Lipzen A."/>
            <person name="Lundell T."/>
            <person name="Morin E."/>
            <person name="Murat C."/>
            <person name="Riley R."/>
            <person name="Ohm R."/>
            <person name="Sun H."/>
            <person name="Tunlid A."/>
            <person name="Henrissat B."/>
            <person name="Grigoriev I.V."/>
            <person name="Hibbett D.S."/>
            <person name="Martin F."/>
        </authorList>
    </citation>
    <scope>NUCLEOTIDE SEQUENCE [LARGE SCALE GENOMIC DNA]</scope>
    <source>
        <strain evidence="3">h7</strain>
    </source>
</reference>
<evidence type="ECO:0000256" key="1">
    <source>
        <dbReference type="SAM" id="MobiDB-lite"/>
    </source>
</evidence>
<evidence type="ECO:0000313" key="3">
    <source>
        <dbReference type="Proteomes" id="UP000053424"/>
    </source>
</evidence>
<feature type="region of interest" description="Disordered" evidence="1">
    <location>
        <begin position="45"/>
        <end position="71"/>
    </location>
</feature>
<organism evidence="2 3">
    <name type="scientific">Hebeloma cylindrosporum</name>
    <dbReference type="NCBI Taxonomy" id="76867"/>
    <lineage>
        <taxon>Eukaryota</taxon>
        <taxon>Fungi</taxon>
        <taxon>Dikarya</taxon>
        <taxon>Basidiomycota</taxon>
        <taxon>Agaricomycotina</taxon>
        <taxon>Agaricomycetes</taxon>
        <taxon>Agaricomycetidae</taxon>
        <taxon>Agaricales</taxon>
        <taxon>Agaricineae</taxon>
        <taxon>Hymenogastraceae</taxon>
        <taxon>Hebeloma</taxon>
    </lineage>
</organism>
<keyword evidence="3" id="KW-1185">Reference proteome</keyword>
<dbReference type="Proteomes" id="UP000053424">
    <property type="component" value="Unassembled WGS sequence"/>
</dbReference>